<gene>
    <name evidence="2" type="ORF">T03_192</name>
</gene>
<accession>A0A0V1CV97</accession>
<dbReference type="EMBL" id="JYDI01000095">
    <property type="protein sequence ID" value="KRY52956.1"/>
    <property type="molecule type" value="Genomic_DNA"/>
</dbReference>
<organism evidence="2 3">
    <name type="scientific">Trichinella britovi</name>
    <name type="common">Parasitic roundworm</name>
    <dbReference type="NCBI Taxonomy" id="45882"/>
    <lineage>
        <taxon>Eukaryota</taxon>
        <taxon>Metazoa</taxon>
        <taxon>Ecdysozoa</taxon>
        <taxon>Nematoda</taxon>
        <taxon>Enoplea</taxon>
        <taxon>Dorylaimia</taxon>
        <taxon>Trichinellida</taxon>
        <taxon>Trichinellidae</taxon>
        <taxon>Trichinella</taxon>
    </lineage>
</organism>
<evidence type="ECO:0000256" key="1">
    <source>
        <dbReference type="SAM" id="Phobius"/>
    </source>
</evidence>
<proteinExistence type="predicted"/>
<dbReference type="OrthoDB" id="10375584at2759"/>
<keyword evidence="1" id="KW-0472">Membrane</keyword>
<keyword evidence="3" id="KW-1185">Reference proteome</keyword>
<feature type="transmembrane region" description="Helical" evidence="1">
    <location>
        <begin position="44"/>
        <end position="63"/>
    </location>
</feature>
<sequence>MKRGAIEKIIFPTINIFHTEFMLFATSRDWQAISEIAPMNHAEVASLFIFTLHIFKAWIIFMLNSVTVKKMDELAQNSVEWLNLYTFHIFHNCEFEIEFDAIF</sequence>
<protein>
    <submittedName>
        <fullName evidence="2">Uncharacterized protein</fullName>
    </submittedName>
</protein>
<dbReference type="AlphaFoldDB" id="A0A0V1CV97"/>
<keyword evidence="1" id="KW-0812">Transmembrane</keyword>
<reference evidence="2 3" key="1">
    <citation type="submission" date="2015-01" db="EMBL/GenBank/DDBJ databases">
        <title>Evolution of Trichinella species and genotypes.</title>
        <authorList>
            <person name="Korhonen P.K."/>
            <person name="Edoardo P."/>
            <person name="Giuseppe L.R."/>
            <person name="Gasser R.B."/>
        </authorList>
    </citation>
    <scope>NUCLEOTIDE SEQUENCE [LARGE SCALE GENOMIC DNA]</scope>
    <source>
        <strain evidence="2">ISS120</strain>
    </source>
</reference>
<evidence type="ECO:0000313" key="3">
    <source>
        <dbReference type="Proteomes" id="UP000054653"/>
    </source>
</evidence>
<name>A0A0V1CV97_TRIBR</name>
<comment type="caution">
    <text evidence="2">The sequence shown here is derived from an EMBL/GenBank/DDBJ whole genome shotgun (WGS) entry which is preliminary data.</text>
</comment>
<evidence type="ECO:0000313" key="2">
    <source>
        <dbReference type="EMBL" id="KRY52956.1"/>
    </source>
</evidence>
<keyword evidence="1" id="KW-1133">Transmembrane helix</keyword>
<dbReference type="Proteomes" id="UP000054653">
    <property type="component" value="Unassembled WGS sequence"/>
</dbReference>